<keyword evidence="3" id="KW-0862">Zinc</keyword>
<keyword evidence="6" id="KW-1133">Transmembrane helix</keyword>
<dbReference type="AlphaFoldDB" id="A0A444WWW3"/>
<dbReference type="Proteomes" id="UP000289738">
    <property type="component" value="Chromosome B10"/>
</dbReference>
<accession>A0A444WWW3</accession>
<dbReference type="EMBL" id="SDMP01000020">
    <property type="protein sequence ID" value="RYQ81890.1"/>
    <property type="molecule type" value="Genomic_DNA"/>
</dbReference>
<feature type="domain" description="GRF-type" evidence="7">
    <location>
        <begin position="35"/>
        <end position="77"/>
    </location>
</feature>
<proteinExistence type="predicted"/>
<keyword evidence="1" id="KW-0479">Metal-binding</keyword>
<evidence type="ECO:0000313" key="8">
    <source>
        <dbReference type="EMBL" id="RYQ81890.1"/>
    </source>
</evidence>
<evidence type="ECO:0000256" key="5">
    <source>
        <dbReference type="SAM" id="MobiDB-lite"/>
    </source>
</evidence>
<comment type="caution">
    <text evidence="8">The sequence shown here is derived from an EMBL/GenBank/DDBJ whole genome shotgun (WGS) entry which is preliminary data.</text>
</comment>
<protein>
    <recommendedName>
        <fullName evidence="7">GRF-type domain-containing protein</fullName>
    </recommendedName>
</protein>
<dbReference type="Pfam" id="PF06839">
    <property type="entry name" value="Zn_ribbon_GRF"/>
    <property type="match status" value="1"/>
</dbReference>
<keyword evidence="6" id="KW-0472">Membrane</keyword>
<gene>
    <name evidence="8" type="ORF">Ahy_B10g100486</name>
</gene>
<evidence type="ECO:0000256" key="1">
    <source>
        <dbReference type="ARBA" id="ARBA00022723"/>
    </source>
</evidence>
<dbReference type="GO" id="GO:0008270">
    <property type="term" value="F:zinc ion binding"/>
    <property type="evidence" value="ECO:0007669"/>
    <property type="project" value="UniProtKB-KW"/>
</dbReference>
<evidence type="ECO:0000313" key="9">
    <source>
        <dbReference type="Proteomes" id="UP000289738"/>
    </source>
</evidence>
<dbReference type="PANTHER" id="PTHR33248">
    <property type="entry name" value="ZINC ION-BINDING PROTEIN"/>
    <property type="match status" value="1"/>
</dbReference>
<reference evidence="8 9" key="1">
    <citation type="submission" date="2019-01" db="EMBL/GenBank/DDBJ databases">
        <title>Sequencing of cultivated peanut Arachis hypogaea provides insights into genome evolution and oil improvement.</title>
        <authorList>
            <person name="Chen X."/>
        </authorList>
    </citation>
    <scope>NUCLEOTIDE SEQUENCE [LARGE SCALE GENOMIC DNA]</scope>
    <source>
        <strain evidence="9">cv. Fuhuasheng</strain>
        <tissue evidence="8">Leaves</tissue>
    </source>
</reference>
<sequence length="142" mass="15935">MMSGSRSGDLPSQSIGSHESNSAMRRRRKMKDQTCFCGLKTTIKKSGTRENPDRLFHTCARYPKGSHCNFFRWVEEDGYVAGAETDAEVGGDYDEWRLNVSWRLGSLEGEVRAMKMLIMFLSVAVVVATVLCVSLLFTLISK</sequence>
<feature type="compositionally biased region" description="Polar residues" evidence="5">
    <location>
        <begin position="1"/>
        <end position="23"/>
    </location>
</feature>
<evidence type="ECO:0000256" key="2">
    <source>
        <dbReference type="ARBA" id="ARBA00022771"/>
    </source>
</evidence>
<name>A0A444WWW3_ARAHY</name>
<keyword evidence="6" id="KW-0812">Transmembrane</keyword>
<dbReference type="InterPro" id="IPR010666">
    <property type="entry name" value="Znf_GRF"/>
</dbReference>
<dbReference type="OrthoDB" id="1062941at2759"/>
<evidence type="ECO:0000256" key="6">
    <source>
        <dbReference type="SAM" id="Phobius"/>
    </source>
</evidence>
<organism evidence="8 9">
    <name type="scientific">Arachis hypogaea</name>
    <name type="common">Peanut</name>
    <dbReference type="NCBI Taxonomy" id="3818"/>
    <lineage>
        <taxon>Eukaryota</taxon>
        <taxon>Viridiplantae</taxon>
        <taxon>Streptophyta</taxon>
        <taxon>Embryophyta</taxon>
        <taxon>Tracheophyta</taxon>
        <taxon>Spermatophyta</taxon>
        <taxon>Magnoliopsida</taxon>
        <taxon>eudicotyledons</taxon>
        <taxon>Gunneridae</taxon>
        <taxon>Pentapetalae</taxon>
        <taxon>rosids</taxon>
        <taxon>fabids</taxon>
        <taxon>Fabales</taxon>
        <taxon>Fabaceae</taxon>
        <taxon>Papilionoideae</taxon>
        <taxon>50 kb inversion clade</taxon>
        <taxon>dalbergioids sensu lato</taxon>
        <taxon>Dalbergieae</taxon>
        <taxon>Pterocarpus clade</taxon>
        <taxon>Arachis</taxon>
    </lineage>
</organism>
<feature type="region of interest" description="Disordered" evidence="5">
    <location>
        <begin position="1"/>
        <end position="27"/>
    </location>
</feature>
<keyword evidence="2 4" id="KW-0863">Zinc-finger</keyword>
<evidence type="ECO:0000259" key="7">
    <source>
        <dbReference type="PROSITE" id="PS51999"/>
    </source>
</evidence>
<keyword evidence="9" id="KW-1185">Reference proteome</keyword>
<evidence type="ECO:0000256" key="4">
    <source>
        <dbReference type="PROSITE-ProRule" id="PRU01343"/>
    </source>
</evidence>
<dbReference type="PROSITE" id="PS51999">
    <property type="entry name" value="ZF_GRF"/>
    <property type="match status" value="1"/>
</dbReference>
<evidence type="ECO:0000256" key="3">
    <source>
        <dbReference type="ARBA" id="ARBA00022833"/>
    </source>
</evidence>
<feature type="transmembrane region" description="Helical" evidence="6">
    <location>
        <begin position="117"/>
        <end position="140"/>
    </location>
</feature>